<dbReference type="GO" id="GO:0030153">
    <property type="term" value="P:bacteriocin immunity"/>
    <property type="evidence" value="ECO:0007669"/>
    <property type="project" value="InterPro"/>
</dbReference>
<accession>A0A841QAT0</accession>
<dbReference type="AlphaFoldDB" id="A0A841QAT0"/>
<dbReference type="Proteomes" id="UP000581688">
    <property type="component" value="Unassembled WGS sequence"/>
</dbReference>
<evidence type="ECO:0000313" key="4">
    <source>
        <dbReference type="Proteomes" id="UP000581688"/>
    </source>
</evidence>
<reference evidence="3 4" key="1">
    <citation type="submission" date="2020-08" db="EMBL/GenBank/DDBJ databases">
        <title>Genomic Encyclopedia of Type Strains, Phase IV (KMG-IV): sequencing the most valuable type-strain genomes for metagenomic binning, comparative biology and taxonomic classification.</title>
        <authorList>
            <person name="Goeker M."/>
        </authorList>
    </citation>
    <scope>NUCLEOTIDE SEQUENCE [LARGE SCALE GENOMIC DNA]</scope>
    <source>
        <strain evidence="3 4">DSM 19612</strain>
    </source>
</reference>
<keyword evidence="1" id="KW-1133">Transmembrane helix</keyword>
<feature type="transmembrane region" description="Helical" evidence="1">
    <location>
        <begin position="43"/>
        <end position="66"/>
    </location>
</feature>
<dbReference type="Pfam" id="PF06713">
    <property type="entry name" value="bPH_4"/>
    <property type="match status" value="1"/>
</dbReference>
<sequence>MKFPSHKDKWITIFFWGMIFFSLITVIVPIIKGETVSVWEIVFVYGFISIFCIVMIWLWFTTYYILTDNTLLIKYGPFKKVIPYDEIRSAEKTTNPMSAPALSLKRIEIMYSKYDTALVSPKDRDLFLTLLKEKCPKMVIKK</sequence>
<evidence type="ECO:0000259" key="2">
    <source>
        <dbReference type="Pfam" id="PF06713"/>
    </source>
</evidence>
<dbReference type="RefSeq" id="WP_174497969.1">
    <property type="nucleotide sequence ID" value="NZ_CADDWK010000025.1"/>
</dbReference>
<name>A0A841QAT0_9BACI</name>
<keyword evidence="4" id="KW-1185">Reference proteome</keyword>
<keyword evidence="1" id="KW-0472">Membrane</keyword>
<evidence type="ECO:0000313" key="3">
    <source>
        <dbReference type="EMBL" id="MBB6455393.1"/>
    </source>
</evidence>
<organism evidence="3 4">
    <name type="scientific">Salirhabdus euzebyi</name>
    <dbReference type="NCBI Taxonomy" id="394506"/>
    <lineage>
        <taxon>Bacteria</taxon>
        <taxon>Bacillati</taxon>
        <taxon>Bacillota</taxon>
        <taxon>Bacilli</taxon>
        <taxon>Bacillales</taxon>
        <taxon>Bacillaceae</taxon>
        <taxon>Salirhabdus</taxon>
    </lineage>
</organism>
<proteinExistence type="predicted"/>
<dbReference type="EMBL" id="JACHGH010000021">
    <property type="protein sequence ID" value="MBB6455393.1"/>
    <property type="molecule type" value="Genomic_DNA"/>
</dbReference>
<evidence type="ECO:0000256" key="1">
    <source>
        <dbReference type="SAM" id="Phobius"/>
    </source>
</evidence>
<feature type="transmembrane region" description="Helical" evidence="1">
    <location>
        <begin position="12"/>
        <end position="31"/>
    </location>
</feature>
<keyword evidence="1" id="KW-0812">Transmembrane</keyword>
<feature type="domain" description="Uncharacterized protein YyaB-like PH" evidence="2">
    <location>
        <begin position="62"/>
        <end position="135"/>
    </location>
</feature>
<gene>
    <name evidence="3" type="ORF">HNQ94_003893</name>
</gene>
<comment type="caution">
    <text evidence="3">The sequence shown here is derived from an EMBL/GenBank/DDBJ whole genome shotgun (WGS) entry which is preliminary data.</text>
</comment>
<protein>
    <submittedName>
        <fullName evidence="3">Membrane protein YdbS with pleckstrin-like domain</fullName>
    </submittedName>
</protein>
<dbReference type="InterPro" id="IPR009589">
    <property type="entry name" value="PH_YyaB-like"/>
</dbReference>